<accession>A0ABS1UE70</accession>
<proteinExistence type="predicted"/>
<reference evidence="2 3" key="1">
    <citation type="submission" date="2021-01" db="EMBL/GenBank/DDBJ databases">
        <title>Belnapia mucosa sp. nov. and Belnapia arida sp. nov., isolated from the Tabernas Desert (Almeria, Spain).</title>
        <authorList>
            <person name="Molina-Menor E."/>
            <person name="Vidal-Verdu A."/>
            <person name="Calonge A."/>
            <person name="Satari L."/>
            <person name="Pereto J."/>
            <person name="Porcar M."/>
        </authorList>
    </citation>
    <scope>NUCLEOTIDE SEQUENCE [LARGE SCALE GENOMIC DNA]</scope>
    <source>
        <strain evidence="2 3">T18</strain>
    </source>
</reference>
<evidence type="ECO:0000259" key="1">
    <source>
        <dbReference type="Pfam" id="PF06568"/>
    </source>
</evidence>
<gene>
    <name evidence="2" type="ORF">JMJ56_28870</name>
</gene>
<feature type="domain" description="YjiS-like" evidence="1">
    <location>
        <begin position="26"/>
        <end position="59"/>
    </location>
</feature>
<protein>
    <submittedName>
        <fullName evidence="2">DUF1127 domain-containing protein</fullName>
    </submittedName>
</protein>
<evidence type="ECO:0000313" key="3">
    <source>
        <dbReference type="Proteomes" id="UP000660885"/>
    </source>
</evidence>
<evidence type="ECO:0000313" key="2">
    <source>
        <dbReference type="EMBL" id="MBL6081997.1"/>
    </source>
</evidence>
<organism evidence="2 3">
    <name type="scientific">Belnapia arida</name>
    <dbReference type="NCBI Taxonomy" id="2804533"/>
    <lineage>
        <taxon>Bacteria</taxon>
        <taxon>Pseudomonadati</taxon>
        <taxon>Pseudomonadota</taxon>
        <taxon>Alphaproteobacteria</taxon>
        <taxon>Acetobacterales</taxon>
        <taxon>Roseomonadaceae</taxon>
        <taxon>Belnapia</taxon>
    </lineage>
</organism>
<dbReference type="Proteomes" id="UP000660885">
    <property type="component" value="Unassembled WGS sequence"/>
</dbReference>
<dbReference type="InterPro" id="IPR009506">
    <property type="entry name" value="YjiS-like"/>
</dbReference>
<dbReference type="EMBL" id="JAETWB010000043">
    <property type="protein sequence ID" value="MBL6081997.1"/>
    <property type="molecule type" value="Genomic_DNA"/>
</dbReference>
<name>A0ABS1UE70_9PROT</name>
<comment type="caution">
    <text evidence="2">The sequence shown here is derived from an EMBL/GenBank/DDBJ whole genome shotgun (WGS) entry which is preliminary data.</text>
</comment>
<keyword evidence="3" id="KW-1185">Reference proteome</keyword>
<dbReference type="RefSeq" id="WP_202835208.1">
    <property type="nucleotide sequence ID" value="NZ_JAETWB010000043.1"/>
</dbReference>
<dbReference type="Pfam" id="PF06568">
    <property type="entry name" value="YjiS-like"/>
    <property type="match status" value="1"/>
</dbReference>
<sequence length="73" mass="8057">MMHGMMISAATQIVVWVASATRHHFEAARLRRKERRMASALSALDDSTLKDLGLYRSEIPSIAQARAASLCEA</sequence>